<evidence type="ECO:0008006" key="5">
    <source>
        <dbReference type="Google" id="ProtNLM"/>
    </source>
</evidence>
<feature type="transmembrane region" description="Helical" evidence="2">
    <location>
        <begin position="190"/>
        <end position="218"/>
    </location>
</feature>
<keyword evidence="2" id="KW-1133">Transmembrane helix</keyword>
<sequence>MLHPEALVPVSDELHPTGPFPFLHPTTRYHPITLRRTQHQQQQHDRAPRPSTTINAAGEWGFTPDSTPTTTTAPTTTPTPTPTPTTTPTTPPTTTGDPTKHARQVYHVWKSRDNRKGRHRAVIMTPTRPSSHASGTARGEQGDEDDHLGGHGASGRGGDEGDQHILYPRQVKKTLLGLAKLVTRFPVWDVSYLVAVAFVLGSVVWCINGCFIWLPLVAPQSEFPGETESAAGILAFIGATIFEVGSVLMVLEATNAERSDCFGWALEESLEDHGLRLLPRHETCRHHHRRGRRALLKDSAAAAMAATVVKSVAEPGGLEERKGDDEKVRAEMERRWLWWPTWHEFKTHYIREIGFLGSFIQLLGATIFWISGFTALPPIYNALSLPLVTGVYWVPQVVGGTGFIVSGVLFMVEVQDKWYKPAFKTLGWHVGFWNLLGGIGFTLCPAAGFGSEASLSLEHASALSTFIGSWAFLIGSVAQWYESLDKYPLSVVQSPSWLQLGEKVV</sequence>
<reference evidence="3" key="1">
    <citation type="journal article" date="2023" name="Mol. Phylogenet. Evol.">
        <title>Genome-scale phylogeny and comparative genomics of the fungal order Sordariales.</title>
        <authorList>
            <person name="Hensen N."/>
            <person name="Bonometti L."/>
            <person name="Westerberg I."/>
            <person name="Brannstrom I.O."/>
            <person name="Guillou S."/>
            <person name="Cros-Aarteil S."/>
            <person name="Calhoun S."/>
            <person name="Haridas S."/>
            <person name="Kuo A."/>
            <person name="Mondo S."/>
            <person name="Pangilinan J."/>
            <person name="Riley R."/>
            <person name="LaButti K."/>
            <person name="Andreopoulos B."/>
            <person name="Lipzen A."/>
            <person name="Chen C."/>
            <person name="Yan M."/>
            <person name="Daum C."/>
            <person name="Ng V."/>
            <person name="Clum A."/>
            <person name="Steindorff A."/>
            <person name="Ohm R.A."/>
            <person name="Martin F."/>
            <person name="Silar P."/>
            <person name="Natvig D.O."/>
            <person name="Lalanne C."/>
            <person name="Gautier V."/>
            <person name="Ament-Velasquez S.L."/>
            <person name="Kruys A."/>
            <person name="Hutchinson M.I."/>
            <person name="Powell A.J."/>
            <person name="Barry K."/>
            <person name="Miller A.N."/>
            <person name="Grigoriev I.V."/>
            <person name="Debuchy R."/>
            <person name="Gladieux P."/>
            <person name="Hiltunen Thoren M."/>
            <person name="Johannesson H."/>
        </authorList>
    </citation>
    <scope>NUCLEOTIDE SEQUENCE</scope>
    <source>
        <strain evidence="3">CBS 757.83</strain>
    </source>
</reference>
<protein>
    <recommendedName>
        <fullName evidence="5">Integral membrane protein</fullName>
    </recommendedName>
</protein>
<feature type="transmembrane region" description="Helical" evidence="2">
    <location>
        <begin position="353"/>
        <end position="372"/>
    </location>
</feature>
<name>A0AAN6QB76_9PEZI</name>
<feature type="transmembrane region" description="Helical" evidence="2">
    <location>
        <begin position="460"/>
        <end position="481"/>
    </location>
</feature>
<evidence type="ECO:0000313" key="3">
    <source>
        <dbReference type="EMBL" id="KAK4104266.1"/>
    </source>
</evidence>
<keyword evidence="4" id="KW-1185">Reference proteome</keyword>
<evidence type="ECO:0000256" key="1">
    <source>
        <dbReference type="SAM" id="MobiDB-lite"/>
    </source>
</evidence>
<dbReference type="Proteomes" id="UP001305647">
    <property type="component" value="Unassembled WGS sequence"/>
</dbReference>
<feature type="region of interest" description="Disordered" evidence="1">
    <location>
        <begin position="36"/>
        <end position="163"/>
    </location>
</feature>
<feature type="transmembrane region" description="Helical" evidence="2">
    <location>
        <begin position="230"/>
        <end position="251"/>
    </location>
</feature>
<organism evidence="3 4">
    <name type="scientific">Parathielavia hyrcaniae</name>
    <dbReference type="NCBI Taxonomy" id="113614"/>
    <lineage>
        <taxon>Eukaryota</taxon>
        <taxon>Fungi</taxon>
        <taxon>Dikarya</taxon>
        <taxon>Ascomycota</taxon>
        <taxon>Pezizomycotina</taxon>
        <taxon>Sordariomycetes</taxon>
        <taxon>Sordariomycetidae</taxon>
        <taxon>Sordariales</taxon>
        <taxon>Chaetomiaceae</taxon>
        <taxon>Parathielavia</taxon>
    </lineage>
</organism>
<dbReference type="AlphaFoldDB" id="A0AAN6QB76"/>
<feature type="compositionally biased region" description="Low complexity" evidence="1">
    <location>
        <begin position="63"/>
        <end position="76"/>
    </location>
</feature>
<gene>
    <name evidence="3" type="ORF">N658DRAFT_493769</name>
</gene>
<comment type="caution">
    <text evidence="3">The sequence shown here is derived from an EMBL/GenBank/DDBJ whole genome shotgun (WGS) entry which is preliminary data.</text>
</comment>
<evidence type="ECO:0000256" key="2">
    <source>
        <dbReference type="SAM" id="Phobius"/>
    </source>
</evidence>
<keyword evidence="2" id="KW-0472">Membrane</keyword>
<keyword evidence="2" id="KW-0812">Transmembrane</keyword>
<feature type="compositionally biased region" description="Pro residues" evidence="1">
    <location>
        <begin position="77"/>
        <end position="91"/>
    </location>
</feature>
<feature type="transmembrane region" description="Helical" evidence="2">
    <location>
        <begin position="392"/>
        <end position="414"/>
    </location>
</feature>
<accession>A0AAN6QB76</accession>
<reference evidence="3" key="2">
    <citation type="submission" date="2023-05" db="EMBL/GenBank/DDBJ databases">
        <authorList>
            <consortium name="Lawrence Berkeley National Laboratory"/>
            <person name="Steindorff A."/>
            <person name="Hensen N."/>
            <person name="Bonometti L."/>
            <person name="Westerberg I."/>
            <person name="Brannstrom I.O."/>
            <person name="Guillou S."/>
            <person name="Cros-Aarteil S."/>
            <person name="Calhoun S."/>
            <person name="Haridas S."/>
            <person name="Kuo A."/>
            <person name="Mondo S."/>
            <person name="Pangilinan J."/>
            <person name="Riley R."/>
            <person name="Labutti K."/>
            <person name="Andreopoulos B."/>
            <person name="Lipzen A."/>
            <person name="Chen C."/>
            <person name="Yanf M."/>
            <person name="Daum C."/>
            <person name="Ng V."/>
            <person name="Clum A."/>
            <person name="Ohm R."/>
            <person name="Martin F."/>
            <person name="Silar P."/>
            <person name="Natvig D."/>
            <person name="Lalanne C."/>
            <person name="Gautier V."/>
            <person name="Ament-Velasquez S.L."/>
            <person name="Kruys A."/>
            <person name="Hutchinson M.I."/>
            <person name="Powell A.J."/>
            <person name="Barry K."/>
            <person name="Miller A.N."/>
            <person name="Grigoriev I.V."/>
            <person name="Debuchy R."/>
            <person name="Gladieux P."/>
            <person name="Thoren M.H."/>
            <person name="Johannesson H."/>
        </authorList>
    </citation>
    <scope>NUCLEOTIDE SEQUENCE</scope>
    <source>
        <strain evidence="3">CBS 757.83</strain>
    </source>
</reference>
<feature type="transmembrane region" description="Helical" evidence="2">
    <location>
        <begin position="426"/>
        <end position="448"/>
    </location>
</feature>
<proteinExistence type="predicted"/>
<dbReference type="EMBL" id="MU863627">
    <property type="protein sequence ID" value="KAK4104266.1"/>
    <property type="molecule type" value="Genomic_DNA"/>
</dbReference>
<evidence type="ECO:0000313" key="4">
    <source>
        <dbReference type="Proteomes" id="UP001305647"/>
    </source>
</evidence>